<evidence type="ECO:0000313" key="2">
    <source>
        <dbReference type="Proteomes" id="UP000184121"/>
    </source>
</evidence>
<gene>
    <name evidence="1" type="ORF">SAMN05444366_3402</name>
</gene>
<name>A0A1M7JKI6_9FLAO</name>
<evidence type="ECO:0000313" key="1">
    <source>
        <dbReference type="EMBL" id="SHM53508.1"/>
    </source>
</evidence>
<proteinExistence type="predicted"/>
<dbReference type="AlphaFoldDB" id="A0A1M7JKI6"/>
<dbReference type="EMBL" id="FRBY01000005">
    <property type="protein sequence ID" value="SHM53508.1"/>
    <property type="molecule type" value="Genomic_DNA"/>
</dbReference>
<accession>A0A1M7JKI6</accession>
<reference evidence="2" key="1">
    <citation type="submission" date="2016-11" db="EMBL/GenBank/DDBJ databases">
        <authorList>
            <person name="Varghese N."/>
            <person name="Submissions S."/>
        </authorList>
    </citation>
    <scope>NUCLEOTIDE SEQUENCE [LARGE SCALE GENOMIC DNA]</scope>
    <source>
        <strain evidence="2">DSM 1811</strain>
    </source>
</reference>
<dbReference type="STRING" id="29534.SAMN05444366_3402"/>
<keyword evidence="2" id="KW-1185">Reference proteome</keyword>
<sequence>MIKYEINKKSRLKFHYQKKLKLTIQLNLINYYL</sequence>
<organism evidence="1 2">
    <name type="scientific">Flavobacterium saccharophilum</name>
    <dbReference type="NCBI Taxonomy" id="29534"/>
    <lineage>
        <taxon>Bacteria</taxon>
        <taxon>Pseudomonadati</taxon>
        <taxon>Bacteroidota</taxon>
        <taxon>Flavobacteriia</taxon>
        <taxon>Flavobacteriales</taxon>
        <taxon>Flavobacteriaceae</taxon>
        <taxon>Flavobacterium</taxon>
    </lineage>
</organism>
<protein>
    <submittedName>
        <fullName evidence="1">Uncharacterized protein</fullName>
    </submittedName>
</protein>
<dbReference type="Proteomes" id="UP000184121">
    <property type="component" value="Unassembled WGS sequence"/>
</dbReference>